<dbReference type="GO" id="GO:0003677">
    <property type="term" value="F:DNA binding"/>
    <property type="evidence" value="ECO:0007669"/>
    <property type="project" value="InterPro"/>
</dbReference>
<dbReference type="SUPFAM" id="SSF46689">
    <property type="entry name" value="Homeodomain-like"/>
    <property type="match status" value="1"/>
</dbReference>
<dbReference type="Proteomes" id="UP000218282">
    <property type="component" value="Unassembled WGS sequence"/>
</dbReference>
<dbReference type="RefSeq" id="WP_096814867.1">
    <property type="nucleotide sequence ID" value="NZ_JXJW01000015.1"/>
</dbReference>
<evidence type="ECO:0000259" key="2">
    <source>
        <dbReference type="PROSITE" id="PS51464"/>
    </source>
</evidence>
<feature type="domain" description="HTH rpiR-type" evidence="1">
    <location>
        <begin position="1"/>
        <end position="69"/>
    </location>
</feature>
<evidence type="ECO:0000313" key="4">
    <source>
        <dbReference type="Proteomes" id="UP000218282"/>
    </source>
</evidence>
<dbReference type="InterPro" id="IPR001347">
    <property type="entry name" value="SIS_dom"/>
</dbReference>
<reference evidence="3 4" key="1">
    <citation type="submission" date="2014-12" db="EMBL/GenBank/DDBJ databases">
        <title>Draft genome sequences of 10 type strains of Lactococcus.</title>
        <authorList>
            <person name="Sun Z."/>
            <person name="Zhong Z."/>
            <person name="Liu W."/>
            <person name="Zhang W."/>
            <person name="Zhang H."/>
        </authorList>
    </citation>
    <scope>NUCLEOTIDE SEQUENCE [LARGE SCALE GENOMIC DNA]</scope>
    <source>
        <strain evidence="3 4">DSM 6634</strain>
    </source>
</reference>
<dbReference type="InterPro" id="IPR009057">
    <property type="entry name" value="Homeodomain-like_sf"/>
</dbReference>
<protein>
    <recommendedName>
        <fullName evidence="5">Transcriptional regulator</fullName>
    </recommendedName>
</protein>
<dbReference type="PROSITE" id="PS51464">
    <property type="entry name" value="SIS"/>
    <property type="match status" value="1"/>
</dbReference>
<dbReference type="SUPFAM" id="SSF53697">
    <property type="entry name" value="SIS domain"/>
    <property type="match status" value="1"/>
</dbReference>
<dbReference type="Pfam" id="PF01380">
    <property type="entry name" value="SIS"/>
    <property type="match status" value="1"/>
</dbReference>
<dbReference type="PROSITE" id="PS51071">
    <property type="entry name" value="HTH_RPIR"/>
    <property type="match status" value="1"/>
</dbReference>
<evidence type="ECO:0008006" key="5">
    <source>
        <dbReference type="Google" id="ProtNLM"/>
    </source>
</evidence>
<dbReference type="GO" id="GO:1901135">
    <property type="term" value="P:carbohydrate derivative metabolic process"/>
    <property type="evidence" value="ECO:0007669"/>
    <property type="project" value="InterPro"/>
</dbReference>
<dbReference type="GO" id="GO:0097367">
    <property type="term" value="F:carbohydrate derivative binding"/>
    <property type="evidence" value="ECO:0007669"/>
    <property type="project" value="InterPro"/>
</dbReference>
<dbReference type="Gene3D" id="3.40.50.10490">
    <property type="entry name" value="Glucose-6-phosphate isomerase like protein, domain 1"/>
    <property type="match status" value="1"/>
</dbReference>
<dbReference type="Pfam" id="PF01418">
    <property type="entry name" value="HTH_6"/>
    <property type="match status" value="1"/>
</dbReference>
<sequence length="238" mass="26830">MKSIKLNETEKQILQYLQDNIEDLGHIGIRKVADANWTSPSSVFRLAQKLGFSGYKEFSYYLTSHTLAKQDVTSETDILALARDISLTLSCNQSALDKLIDTMGAQSSILMIANGYSDIIASYFAKKLTVYGYRVIQISSSGSYTTVENNLAHITHIIILTRSGETRSLIAILKKFPIQDKVIICFTQEVKSTIAKLADVTFAIIDENQGDWDNINYSQFHPMLLFFIEHLLSKLHHK</sequence>
<proteinExistence type="predicted"/>
<feature type="domain" description="SIS" evidence="2">
    <location>
        <begin position="99"/>
        <end position="238"/>
    </location>
</feature>
<dbReference type="EMBL" id="JXJW01000015">
    <property type="protein sequence ID" value="PCS05646.1"/>
    <property type="molecule type" value="Genomic_DNA"/>
</dbReference>
<organism evidence="3 4">
    <name type="scientific">Pseudolactococcus piscium</name>
    <dbReference type="NCBI Taxonomy" id="1364"/>
    <lineage>
        <taxon>Bacteria</taxon>
        <taxon>Bacillati</taxon>
        <taxon>Bacillota</taxon>
        <taxon>Bacilli</taxon>
        <taxon>Lactobacillales</taxon>
        <taxon>Streptococcaceae</taxon>
        <taxon>Pseudolactococcus</taxon>
    </lineage>
</organism>
<dbReference type="InterPro" id="IPR047640">
    <property type="entry name" value="RpiR-like"/>
</dbReference>
<accession>A0A2A5RWM7</accession>
<evidence type="ECO:0000259" key="1">
    <source>
        <dbReference type="PROSITE" id="PS51071"/>
    </source>
</evidence>
<comment type="caution">
    <text evidence="3">The sequence shown here is derived from an EMBL/GenBank/DDBJ whole genome shotgun (WGS) entry which is preliminary data.</text>
</comment>
<dbReference type="Gene3D" id="1.10.10.10">
    <property type="entry name" value="Winged helix-like DNA-binding domain superfamily/Winged helix DNA-binding domain"/>
    <property type="match status" value="1"/>
</dbReference>
<dbReference type="InterPro" id="IPR036388">
    <property type="entry name" value="WH-like_DNA-bd_sf"/>
</dbReference>
<dbReference type="AlphaFoldDB" id="A0A2A5RWM7"/>
<keyword evidence="4" id="KW-1185">Reference proteome</keyword>
<dbReference type="PANTHER" id="PTHR30514:SF21">
    <property type="entry name" value="RPIR-FAMILY TRANSCRIPTIONAL REGULATOR"/>
    <property type="match status" value="1"/>
</dbReference>
<dbReference type="GO" id="GO:0003700">
    <property type="term" value="F:DNA-binding transcription factor activity"/>
    <property type="evidence" value="ECO:0007669"/>
    <property type="project" value="InterPro"/>
</dbReference>
<gene>
    <name evidence="3" type="ORF">RU86_GL000653</name>
</gene>
<evidence type="ECO:0000313" key="3">
    <source>
        <dbReference type="EMBL" id="PCS05646.1"/>
    </source>
</evidence>
<dbReference type="InterPro" id="IPR046348">
    <property type="entry name" value="SIS_dom_sf"/>
</dbReference>
<name>A0A2A5RWM7_9LACT</name>
<dbReference type="PANTHER" id="PTHR30514">
    <property type="entry name" value="GLUCOKINASE"/>
    <property type="match status" value="1"/>
</dbReference>
<dbReference type="InterPro" id="IPR000281">
    <property type="entry name" value="HTH_RpiR"/>
</dbReference>